<protein>
    <submittedName>
        <fullName evidence="2">Phage tail protein</fullName>
    </submittedName>
</protein>
<dbReference type="SUPFAM" id="SSF88874">
    <property type="entry name" value="Receptor-binding domain of short tail fibre protein gp12"/>
    <property type="match status" value="1"/>
</dbReference>
<dbReference type="AlphaFoldDB" id="A0AAU6WMQ9"/>
<keyword evidence="3" id="KW-1185">Reference proteome</keyword>
<proteinExistence type="predicted"/>
<accession>A0AAU6WMQ9</accession>
<reference evidence="2 3" key="1">
    <citation type="submission" date="2024-04" db="EMBL/GenBank/DDBJ databases">
        <title>Genome sequencing and assembly of rice foliar adapted Chryseobacterium endophyticum OsEnb-ALM-A6.</title>
        <authorList>
            <person name="Kumar S."/>
            <person name="Javed M."/>
            <person name="Chouhan V."/>
            <person name="Charishma K."/>
            <person name="Patel A."/>
            <person name="Kumar M."/>
            <person name="Sahu K.P."/>
            <person name="Kumar A."/>
        </authorList>
    </citation>
    <scope>NUCLEOTIDE SEQUENCE [LARGE SCALE GENOMIC DNA]</scope>
    <source>
        <strain evidence="2 3">OsEnb-ALM-A6</strain>
    </source>
</reference>
<evidence type="ECO:0000259" key="1">
    <source>
        <dbReference type="Pfam" id="PF07484"/>
    </source>
</evidence>
<dbReference type="InterPro" id="IPR037053">
    <property type="entry name" value="Phage_tail_collar_dom_sf"/>
</dbReference>
<evidence type="ECO:0000313" key="3">
    <source>
        <dbReference type="Proteomes" id="UP001463665"/>
    </source>
</evidence>
<dbReference type="Pfam" id="PF07484">
    <property type="entry name" value="Collar"/>
    <property type="match status" value="1"/>
</dbReference>
<evidence type="ECO:0000313" key="2">
    <source>
        <dbReference type="EMBL" id="XAO74031.1"/>
    </source>
</evidence>
<organism evidence="2 3">
    <name type="scientific">Chryseobacterium endophyticum</name>
    <dbReference type="NCBI Taxonomy" id="1854762"/>
    <lineage>
        <taxon>Bacteria</taxon>
        <taxon>Pseudomonadati</taxon>
        <taxon>Bacteroidota</taxon>
        <taxon>Flavobacteriia</taxon>
        <taxon>Flavobacteriales</taxon>
        <taxon>Weeksellaceae</taxon>
        <taxon>Chryseobacterium group</taxon>
        <taxon>Chryseobacterium</taxon>
    </lineage>
</organism>
<sequence length="75" mass="8508">MEGTMSEIRMFAGNFAPKYWAFCQGQTIAINTNQALFALLGTMYGGNGTTNFMLPNFAGEQLWEPEPERELKYFN</sequence>
<dbReference type="InterPro" id="IPR011083">
    <property type="entry name" value="Phage_tail_collar_dom"/>
</dbReference>
<dbReference type="RefSeq" id="WP_345766324.1">
    <property type="nucleotide sequence ID" value="NZ_CP154834.1"/>
</dbReference>
<gene>
    <name evidence="2" type="ORF">AAFP95_20550</name>
</gene>
<dbReference type="Gene3D" id="3.90.1340.10">
    <property type="entry name" value="Phage tail collar domain"/>
    <property type="match status" value="1"/>
</dbReference>
<name>A0AAU6WMQ9_9FLAO</name>
<dbReference type="Proteomes" id="UP001463665">
    <property type="component" value="Chromosome"/>
</dbReference>
<feature type="domain" description="Phage tail collar" evidence="1">
    <location>
        <begin position="7"/>
        <end position="60"/>
    </location>
</feature>
<dbReference type="EMBL" id="CP154834">
    <property type="protein sequence ID" value="XAO74031.1"/>
    <property type="molecule type" value="Genomic_DNA"/>
</dbReference>